<evidence type="ECO:0000313" key="3">
    <source>
        <dbReference type="Proteomes" id="UP000249130"/>
    </source>
</evidence>
<feature type="compositionally biased region" description="Basic and acidic residues" evidence="1">
    <location>
        <begin position="108"/>
        <end position="126"/>
    </location>
</feature>
<feature type="region of interest" description="Disordered" evidence="1">
    <location>
        <begin position="19"/>
        <end position="41"/>
    </location>
</feature>
<feature type="compositionally biased region" description="Basic and acidic residues" evidence="1">
    <location>
        <begin position="136"/>
        <end position="145"/>
    </location>
</feature>
<gene>
    <name evidence="2" type="ORF">CH341_31255</name>
</gene>
<proteinExistence type="predicted"/>
<evidence type="ECO:0000256" key="1">
    <source>
        <dbReference type="SAM" id="MobiDB-lite"/>
    </source>
</evidence>
<dbReference type="RefSeq" id="WP_111423669.1">
    <property type="nucleotide sequence ID" value="NZ_NPEX01000598.1"/>
</dbReference>
<feature type="region of interest" description="Disordered" evidence="1">
    <location>
        <begin position="108"/>
        <end position="145"/>
    </location>
</feature>
<dbReference type="AlphaFoldDB" id="A0A327K7N4"/>
<evidence type="ECO:0000313" key="2">
    <source>
        <dbReference type="EMBL" id="RAI34730.1"/>
    </source>
</evidence>
<dbReference type="EMBL" id="NPEX01000598">
    <property type="protein sequence ID" value="RAI34730.1"/>
    <property type="molecule type" value="Genomic_DNA"/>
</dbReference>
<name>A0A327K7N4_9BRAD</name>
<accession>A0A327K7N4</accession>
<dbReference type="Proteomes" id="UP000249130">
    <property type="component" value="Unassembled WGS sequence"/>
</dbReference>
<protein>
    <submittedName>
        <fullName evidence="2">Uncharacterized protein</fullName>
    </submittedName>
</protein>
<sequence length="145" mass="15904">MADADVLILPVIRIDRYGDRPVDQPPAPVQGRRRAKAPPIPSEDWAAMADGLLVRFSRQWAGDAALSVTELARVAHRLGALDDAALARNRAPLAALRRLLEEAVRRADHHAEECRQARRAAAEHTAESLAEAEEASPDRARSDHD</sequence>
<keyword evidence="3" id="KW-1185">Reference proteome</keyword>
<comment type="caution">
    <text evidence="2">The sequence shown here is derived from an EMBL/GenBank/DDBJ whole genome shotgun (WGS) entry which is preliminary data.</text>
</comment>
<organism evidence="2 3">
    <name type="scientific">Rhodoplanes roseus</name>
    <dbReference type="NCBI Taxonomy" id="29409"/>
    <lineage>
        <taxon>Bacteria</taxon>
        <taxon>Pseudomonadati</taxon>
        <taxon>Pseudomonadota</taxon>
        <taxon>Alphaproteobacteria</taxon>
        <taxon>Hyphomicrobiales</taxon>
        <taxon>Nitrobacteraceae</taxon>
        <taxon>Rhodoplanes</taxon>
    </lineage>
</organism>
<reference evidence="2 3" key="1">
    <citation type="submission" date="2017-07" db="EMBL/GenBank/DDBJ databases">
        <title>Draft Genome Sequences of Select Purple Nonsulfur Bacteria.</title>
        <authorList>
            <person name="Lasarre B."/>
            <person name="Mckinlay J.B."/>
        </authorList>
    </citation>
    <scope>NUCLEOTIDE SEQUENCE [LARGE SCALE GENOMIC DNA]</scope>
    <source>
        <strain evidence="2 3">DSM 5909</strain>
    </source>
</reference>